<dbReference type="Pfam" id="PF00069">
    <property type="entry name" value="Pkinase"/>
    <property type="match status" value="2"/>
</dbReference>
<evidence type="ECO:0000256" key="1">
    <source>
        <dbReference type="ARBA" id="ARBA00022527"/>
    </source>
</evidence>
<dbReference type="SMART" id="SM00220">
    <property type="entry name" value="S_TKc"/>
    <property type="match status" value="1"/>
</dbReference>
<accession>A0A6A5YFZ2</accession>
<evidence type="ECO:0000256" key="3">
    <source>
        <dbReference type="ARBA" id="ARBA00022741"/>
    </source>
</evidence>
<dbReference type="PROSITE" id="PS50011">
    <property type="entry name" value="PROTEIN_KINASE_DOM"/>
    <property type="match status" value="1"/>
</dbReference>
<dbReference type="InterPro" id="IPR011009">
    <property type="entry name" value="Kinase-like_dom_sf"/>
</dbReference>
<evidence type="ECO:0000256" key="5">
    <source>
        <dbReference type="ARBA" id="ARBA00022840"/>
    </source>
</evidence>
<dbReference type="GO" id="GO:0004674">
    <property type="term" value="F:protein serine/threonine kinase activity"/>
    <property type="evidence" value="ECO:0007669"/>
    <property type="project" value="UniProtKB-KW"/>
</dbReference>
<dbReference type="PANTHER" id="PTHR24058">
    <property type="entry name" value="DUAL SPECIFICITY PROTEIN KINASE"/>
    <property type="match status" value="1"/>
</dbReference>
<reference evidence="7" key="1">
    <citation type="journal article" date="2020" name="Stud. Mycol.">
        <title>101 Dothideomycetes genomes: a test case for predicting lifestyles and emergence of pathogens.</title>
        <authorList>
            <person name="Haridas S."/>
            <person name="Albert R."/>
            <person name="Binder M."/>
            <person name="Bloem J."/>
            <person name="Labutti K."/>
            <person name="Salamov A."/>
            <person name="Andreopoulos B."/>
            <person name="Baker S."/>
            <person name="Barry K."/>
            <person name="Bills G."/>
            <person name="Bluhm B."/>
            <person name="Cannon C."/>
            <person name="Castanera R."/>
            <person name="Culley D."/>
            <person name="Daum C."/>
            <person name="Ezra D."/>
            <person name="Gonzalez J."/>
            <person name="Henrissat B."/>
            <person name="Kuo A."/>
            <person name="Liang C."/>
            <person name="Lipzen A."/>
            <person name="Lutzoni F."/>
            <person name="Magnuson J."/>
            <person name="Mondo S."/>
            <person name="Nolan M."/>
            <person name="Ohm R."/>
            <person name="Pangilinan J."/>
            <person name="Park H.-J."/>
            <person name="Ramirez L."/>
            <person name="Alfaro M."/>
            <person name="Sun H."/>
            <person name="Tritt A."/>
            <person name="Yoshinaga Y."/>
            <person name="Zwiers L.-H."/>
            <person name="Turgeon B."/>
            <person name="Goodwin S."/>
            <person name="Spatafora J."/>
            <person name="Crous P."/>
            <person name="Grigoriev I."/>
        </authorList>
    </citation>
    <scope>NUCLEOTIDE SEQUENCE</scope>
    <source>
        <strain evidence="7">CBS 627.86</strain>
    </source>
</reference>
<protein>
    <submittedName>
        <fullName evidence="7">Kinase-like domain-containing protein</fullName>
    </submittedName>
</protein>
<proteinExistence type="predicted"/>
<keyword evidence="8" id="KW-1185">Reference proteome</keyword>
<feature type="domain" description="Protein kinase" evidence="6">
    <location>
        <begin position="39"/>
        <end position="379"/>
    </location>
</feature>
<organism evidence="7 8">
    <name type="scientific">Lophiotrema nucula</name>
    <dbReference type="NCBI Taxonomy" id="690887"/>
    <lineage>
        <taxon>Eukaryota</taxon>
        <taxon>Fungi</taxon>
        <taxon>Dikarya</taxon>
        <taxon>Ascomycota</taxon>
        <taxon>Pezizomycotina</taxon>
        <taxon>Dothideomycetes</taxon>
        <taxon>Pleosporomycetidae</taxon>
        <taxon>Pleosporales</taxon>
        <taxon>Lophiotremataceae</taxon>
        <taxon>Lophiotrema</taxon>
    </lineage>
</organism>
<dbReference type="AlphaFoldDB" id="A0A6A5YFZ2"/>
<keyword evidence="3" id="KW-0547">Nucleotide-binding</keyword>
<evidence type="ECO:0000256" key="4">
    <source>
        <dbReference type="ARBA" id="ARBA00022777"/>
    </source>
</evidence>
<sequence>MFNPDDYDAGPDDVESLHLYADGGLCPVYVKDFFQDERYEILNKLGYGGHSTVWAAQDHNTKSVVSIKVIMAKHSENNIELRVLERLRDSPVYPGRQYLPTLLDHFYVGSNLFIVTELLGPSIRDFSSLGMSPKIPKQLVMAVDHLHRLDIVHGDIHGGNVLFRIPKYFERELEVVEETVVTRKDGLPLEEGVPKTLVLPQEFDEVNNDEIEKFDCIQLIDFSGSFFMSDPPKTTHTVHNMSSPELIFGQPLNKKIDIWTLTLTIYRIVTGEALFFAWDDRRNLIPQIYRVLGNADWLLAAWIGAVHEHKWDTLSQLHFEFFEECSSLEDMLHKSCNISRKSGLKNTRDAAVIRFLKRGLTVDPSKRPTTVELLKERWISKELL</sequence>
<gene>
    <name evidence="7" type="ORF">BDV96DRAFT_694321</name>
</gene>
<evidence type="ECO:0000259" key="6">
    <source>
        <dbReference type="PROSITE" id="PS50011"/>
    </source>
</evidence>
<dbReference type="Proteomes" id="UP000799770">
    <property type="component" value="Unassembled WGS sequence"/>
</dbReference>
<dbReference type="SUPFAM" id="SSF56112">
    <property type="entry name" value="Protein kinase-like (PK-like)"/>
    <property type="match status" value="1"/>
</dbReference>
<evidence type="ECO:0000256" key="2">
    <source>
        <dbReference type="ARBA" id="ARBA00022679"/>
    </source>
</evidence>
<keyword evidence="4 7" id="KW-0418">Kinase</keyword>
<evidence type="ECO:0000313" key="8">
    <source>
        <dbReference type="Proteomes" id="UP000799770"/>
    </source>
</evidence>
<name>A0A6A5YFZ2_9PLEO</name>
<keyword evidence="1" id="KW-0723">Serine/threonine-protein kinase</keyword>
<dbReference type="Gene3D" id="3.30.200.20">
    <property type="entry name" value="Phosphorylase Kinase, domain 1"/>
    <property type="match status" value="1"/>
</dbReference>
<keyword evidence="2" id="KW-0808">Transferase</keyword>
<keyword evidence="5" id="KW-0067">ATP-binding</keyword>
<dbReference type="OrthoDB" id="5979581at2759"/>
<dbReference type="InterPro" id="IPR050494">
    <property type="entry name" value="Ser_Thr_dual-spec_kinase"/>
</dbReference>
<dbReference type="EMBL" id="ML977365">
    <property type="protein sequence ID" value="KAF2106209.1"/>
    <property type="molecule type" value="Genomic_DNA"/>
</dbReference>
<dbReference type="Gene3D" id="1.10.510.10">
    <property type="entry name" value="Transferase(Phosphotransferase) domain 1"/>
    <property type="match status" value="1"/>
</dbReference>
<dbReference type="InterPro" id="IPR000719">
    <property type="entry name" value="Prot_kinase_dom"/>
</dbReference>
<dbReference type="GO" id="GO:0005524">
    <property type="term" value="F:ATP binding"/>
    <property type="evidence" value="ECO:0007669"/>
    <property type="project" value="UniProtKB-KW"/>
</dbReference>
<evidence type="ECO:0000313" key="7">
    <source>
        <dbReference type="EMBL" id="KAF2106209.1"/>
    </source>
</evidence>